<dbReference type="EMBL" id="JBHRSB010000006">
    <property type="protein sequence ID" value="MFC3002280.1"/>
    <property type="molecule type" value="Genomic_DNA"/>
</dbReference>
<evidence type="ECO:0000256" key="1">
    <source>
        <dbReference type="SAM" id="MobiDB-lite"/>
    </source>
</evidence>
<accession>A0ABV7C254</accession>
<sequence>MRVLDRSLVREARTGGEDEPPPCGVALVGAALVPLAGAEIAPAGTIQALRDCFSALVNIRDYLQRHADKLPPMSTATIEVRIEQAEALLALAGEA</sequence>
<organism evidence="2 3">
    <name type="scientific">Falsiroseomonas tokyonensis</name>
    <dbReference type="NCBI Taxonomy" id="430521"/>
    <lineage>
        <taxon>Bacteria</taxon>
        <taxon>Pseudomonadati</taxon>
        <taxon>Pseudomonadota</taxon>
        <taxon>Alphaproteobacteria</taxon>
        <taxon>Acetobacterales</taxon>
        <taxon>Roseomonadaceae</taxon>
        <taxon>Falsiroseomonas</taxon>
    </lineage>
</organism>
<dbReference type="RefSeq" id="WP_216838358.1">
    <property type="nucleotide sequence ID" value="NZ_JAFNJS010000006.1"/>
</dbReference>
<name>A0ABV7C254_9PROT</name>
<gene>
    <name evidence="2" type="ORF">ACFOD3_20445</name>
</gene>
<feature type="compositionally biased region" description="Basic and acidic residues" evidence="1">
    <location>
        <begin position="1"/>
        <end position="16"/>
    </location>
</feature>
<evidence type="ECO:0000313" key="3">
    <source>
        <dbReference type="Proteomes" id="UP001595420"/>
    </source>
</evidence>
<dbReference type="Proteomes" id="UP001595420">
    <property type="component" value="Unassembled WGS sequence"/>
</dbReference>
<reference evidence="3" key="1">
    <citation type="journal article" date="2019" name="Int. J. Syst. Evol. Microbiol.">
        <title>The Global Catalogue of Microorganisms (GCM) 10K type strain sequencing project: providing services to taxonomists for standard genome sequencing and annotation.</title>
        <authorList>
            <consortium name="The Broad Institute Genomics Platform"/>
            <consortium name="The Broad Institute Genome Sequencing Center for Infectious Disease"/>
            <person name="Wu L."/>
            <person name="Ma J."/>
        </authorList>
    </citation>
    <scope>NUCLEOTIDE SEQUENCE [LARGE SCALE GENOMIC DNA]</scope>
    <source>
        <strain evidence="3">CGMCC 1.16855</strain>
    </source>
</reference>
<proteinExistence type="predicted"/>
<protein>
    <submittedName>
        <fullName evidence="2">Uncharacterized protein</fullName>
    </submittedName>
</protein>
<keyword evidence="3" id="KW-1185">Reference proteome</keyword>
<comment type="caution">
    <text evidence="2">The sequence shown here is derived from an EMBL/GenBank/DDBJ whole genome shotgun (WGS) entry which is preliminary data.</text>
</comment>
<evidence type="ECO:0000313" key="2">
    <source>
        <dbReference type="EMBL" id="MFC3002280.1"/>
    </source>
</evidence>
<feature type="region of interest" description="Disordered" evidence="1">
    <location>
        <begin position="1"/>
        <end position="20"/>
    </location>
</feature>